<dbReference type="AlphaFoldDB" id="A0A7S7NVQ6"/>
<protein>
    <submittedName>
        <fullName evidence="2">NAD-dependent epimerase/dehydratase family protein</fullName>
    </submittedName>
</protein>
<gene>
    <name evidence="2" type="ORF">IRI77_11890</name>
</gene>
<accession>A0A7S7NVQ6</accession>
<reference evidence="2 3" key="1">
    <citation type="submission" date="2020-10" db="EMBL/GenBank/DDBJ databases">
        <title>Complete genome sequence of Paludibaculum fermentans P105T, a facultatively anaerobic acidobacterium capable of dissimilatory Fe(III) reduction.</title>
        <authorList>
            <person name="Dedysh S.N."/>
            <person name="Beletsky A.V."/>
            <person name="Kulichevskaya I.S."/>
            <person name="Mardanov A.V."/>
            <person name="Ravin N.V."/>
        </authorList>
    </citation>
    <scope>NUCLEOTIDE SEQUENCE [LARGE SCALE GENOMIC DNA]</scope>
    <source>
        <strain evidence="2 3">P105</strain>
    </source>
</reference>
<dbReference type="InterPro" id="IPR001509">
    <property type="entry name" value="Epimerase_deHydtase"/>
</dbReference>
<dbReference type="PANTHER" id="PTHR43245">
    <property type="entry name" value="BIFUNCTIONAL POLYMYXIN RESISTANCE PROTEIN ARNA"/>
    <property type="match status" value="1"/>
</dbReference>
<dbReference type="EMBL" id="CP063849">
    <property type="protein sequence ID" value="QOY90613.1"/>
    <property type="molecule type" value="Genomic_DNA"/>
</dbReference>
<dbReference type="SUPFAM" id="SSF51735">
    <property type="entry name" value="NAD(P)-binding Rossmann-fold domains"/>
    <property type="match status" value="1"/>
</dbReference>
<evidence type="ECO:0000259" key="1">
    <source>
        <dbReference type="Pfam" id="PF01370"/>
    </source>
</evidence>
<dbReference type="Proteomes" id="UP000593892">
    <property type="component" value="Chromosome"/>
</dbReference>
<evidence type="ECO:0000313" key="3">
    <source>
        <dbReference type="Proteomes" id="UP000593892"/>
    </source>
</evidence>
<keyword evidence="3" id="KW-1185">Reference proteome</keyword>
<sequence>MRVLVIGGTQFIGKHLVAALCKEGHEVAILHRKPTHELGKKIINLQADRNDIAQVKSVLCGQSYDVVFDMVYDWEKGTPPTVVEDTAKLLTGHVGRYIFMSSVSAYGDGLNHHEGDALAPDDHRDRYVRCKAQSERALFRLHQRHGTPVVTLRPPCVYGPCNPFYREQFFWDRVRDKRPIILPGDGRRLMQFAFVKDVVWSCLRAMDAANVVGHAFNIANARPLTQAEVLDALFVAAGKDTPVIRVPRERIARAGGHPLGPNLYFGMYFDLPPVTMVISKAQRVLGFKPTPFQEGLQETYKWYLRHHTKKGIDYTFENQLLAKERAQLAS</sequence>
<dbReference type="RefSeq" id="WP_194452273.1">
    <property type="nucleotide sequence ID" value="NZ_CP063849.1"/>
</dbReference>
<dbReference type="KEGG" id="pfer:IRI77_11890"/>
<dbReference type="Pfam" id="PF01370">
    <property type="entry name" value="Epimerase"/>
    <property type="match status" value="1"/>
</dbReference>
<dbReference type="Gene3D" id="3.40.50.720">
    <property type="entry name" value="NAD(P)-binding Rossmann-like Domain"/>
    <property type="match status" value="1"/>
</dbReference>
<name>A0A7S7NVQ6_PALFE</name>
<dbReference type="InterPro" id="IPR050177">
    <property type="entry name" value="Lipid_A_modif_metabolic_enz"/>
</dbReference>
<organism evidence="2 3">
    <name type="scientific">Paludibaculum fermentans</name>
    <dbReference type="NCBI Taxonomy" id="1473598"/>
    <lineage>
        <taxon>Bacteria</taxon>
        <taxon>Pseudomonadati</taxon>
        <taxon>Acidobacteriota</taxon>
        <taxon>Terriglobia</taxon>
        <taxon>Bryobacterales</taxon>
        <taxon>Bryobacteraceae</taxon>
        <taxon>Paludibaculum</taxon>
    </lineage>
</organism>
<feature type="domain" description="NAD-dependent epimerase/dehydratase" evidence="1">
    <location>
        <begin position="3"/>
        <end position="219"/>
    </location>
</feature>
<proteinExistence type="predicted"/>
<dbReference type="InterPro" id="IPR036291">
    <property type="entry name" value="NAD(P)-bd_dom_sf"/>
</dbReference>
<evidence type="ECO:0000313" key="2">
    <source>
        <dbReference type="EMBL" id="QOY90613.1"/>
    </source>
</evidence>